<dbReference type="InterPro" id="IPR058627">
    <property type="entry name" value="MdtA-like_C"/>
</dbReference>
<dbReference type="InterPro" id="IPR006143">
    <property type="entry name" value="RND_pump_MFP"/>
</dbReference>
<dbReference type="EMBL" id="FOYQ01000001">
    <property type="protein sequence ID" value="SFR35117.1"/>
    <property type="molecule type" value="Genomic_DNA"/>
</dbReference>
<reference evidence="8 9" key="1">
    <citation type="submission" date="2016-10" db="EMBL/GenBank/DDBJ databases">
        <authorList>
            <person name="de Groot N.N."/>
        </authorList>
    </citation>
    <scope>NUCLEOTIDE SEQUENCE [LARGE SCALE GENOMIC DNA]</scope>
    <source>
        <strain evidence="8 9">DSM 21019</strain>
    </source>
</reference>
<dbReference type="Pfam" id="PF25973">
    <property type="entry name" value="BSH_CzcB"/>
    <property type="match status" value="1"/>
</dbReference>
<evidence type="ECO:0000256" key="2">
    <source>
        <dbReference type="SAM" id="Coils"/>
    </source>
</evidence>
<dbReference type="SUPFAM" id="SSF111369">
    <property type="entry name" value="HlyD-like secretion proteins"/>
    <property type="match status" value="1"/>
</dbReference>
<feature type="domain" description="CzcB-like alpha-helical hairpin" evidence="4">
    <location>
        <begin position="137"/>
        <end position="193"/>
    </location>
</feature>
<name>A0A1I6FZ54_9FLAO</name>
<organism evidence="8 9">
    <name type="scientific">Robiginitalea myxolifaciens</name>
    <dbReference type="NCBI Taxonomy" id="400055"/>
    <lineage>
        <taxon>Bacteria</taxon>
        <taxon>Pseudomonadati</taxon>
        <taxon>Bacteroidota</taxon>
        <taxon>Flavobacteriia</taxon>
        <taxon>Flavobacteriales</taxon>
        <taxon>Flavobacteriaceae</taxon>
        <taxon>Robiginitalea</taxon>
    </lineage>
</organism>
<dbReference type="Gene3D" id="2.40.420.20">
    <property type="match status" value="1"/>
</dbReference>
<dbReference type="Gene3D" id="1.10.287.470">
    <property type="entry name" value="Helix hairpin bin"/>
    <property type="match status" value="1"/>
</dbReference>
<feature type="signal peptide" evidence="3">
    <location>
        <begin position="1"/>
        <end position="17"/>
    </location>
</feature>
<evidence type="ECO:0000313" key="9">
    <source>
        <dbReference type="Proteomes" id="UP000199534"/>
    </source>
</evidence>
<dbReference type="InterPro" id="IPR058792">
    <property type="entry name" value="Beta-barrel_RND_2"/>
</dbReference>
<dbReference type="PROSITE" id="PS51257">
    <property type="entry name" value="PROKAR_LIPOPROTEIN"/>
    <property type="match status" value="1"/>
</dbReference>
<keyword evidence="9" id="KW-1185">Reference proteome</keyword>
<accession>A0A1I6FZ54</accession>
<dbReference type="STRING" id="400055.SAMN04490243_0940"/>
<dbReference type="RefSeq" id="WP_092981050.1">
    <property type="nucleotide sequence ID" value="NZ_FOYQ01000001.1"/>
</dbReference>
<dbReference type="PANTHER" id="PTHR30469">
    <property type="entry name" value="MULTIDRUG RESISTANCE PROTEIN MDTA"/>
    <property type="match status" value="1"/>
</dbReference>
<evidence type="ECO:0000256" key="3">
    <source>
        <dbReference type="SAM" id="SignalP"/>
    </source>
</evidence>
<feature type="domain" description="Multidrug resistance protein MdtA-like C-terminal permuted SH3" evidence="6">
    <location>
        <begin position="312"/>
        <end position="383"/>
    </location>
</feature>
<evidence type="ECO:0000259" key="4">
    <source>
        <dbReference type="Pfam" id="PF25893"/>
    </source>
</evidence>
<keyword evidence="3" id="KW-0732">Signal</keyword>
<dbReference type="GO" id="GO:0015562">
    <property type="term" value="F:efflux transmembrane transporter activity"/>
    <property type="evidence" value="ECO:0007669"/>
    <property type="project" value="TreeGrafter"/>
</dbReference>
<dbReference type="AlphaFoldDB" id="A0A1I6FZ54"/>
<dbReference type="PANTHER" id="PTHR30469:SF15">
    <property type="entry name" value="HLYD FAMILY OF SECRETION PROTEINS"/>
    <property type="match status" value="1"/>
</dbReference>
<dbReference type="GO" id="GO:1990281">
    <property type="term" value="C:efflux pump complex"/>
    <property type="evidence" value="ECO:0007669"/>
    <property type="project" value="TreeGrafter"/>
</dbReference>
<feature type="coiled-coil region" evidence="2">
    <location>
        <begin position="171"/>
        <end position="198"/>
    </location>
</feature>
<proteinExistence type="inferred from homology"/>
<evidence type="ECO:0000259" key="6">
    <source>
        <dbReference type="Pfam" id="PF25967"/>
    </source>
</evidence>
<dbReference type="Proteomes" id="UP000199534">
    <property type="component" value="Unassembled WGS sequence"/>
</dbReference>
<feature type="domain" description="CzcB-like barrel-sandwich hybrid" evidence="7">
    <location>
        <begin position="103"/>
        <end position="220"/>
    </location>
</feature>
<evidence type="ECO:0000259" key="7">
    <source>
        <dbReference type="Pfam" id="PF25973"/>
    </source>
</evidence>
<dbReference type="Pfam" id="PF25967">
    <property type="entry name" value="RND-MFP_C"/>
    <property type="match status" value="1"/>
</dbReference>
<dbReference type="Pfam" id="PF25954">
    <property type="entry name" value="Beta-barrel_RND_2"/>
    <property type="match status" value="1"/>
</dbReference>
<keyword evidence="2" id="KW-0175">Coiled coil</keyword>
<dbReference type="Gene3D" id="2.40.30.170">
    <property type="match status" value="1"/>
</dbReference>
<evidence type="ECO:0000313" key="8">
    <source>
        <dbReference type="EMBL" id="SFR35117.1"/>
    </source>
</evidence>
<feature type="chain" id="PRO_5011796860" evidence="3">
    <location>
        <begin position="18"/>
        <end position="403"/>
    </location>
</feature>
<evidence type="ECO:0000256" key="1">
    <source>
        <dbReference type="ARBA" id="ARBA00009477"/>
    </source>
</evidence>
<protein>
    <submittedName>
        <fullName evidence="8">RND family efflux transporter, MFP subunit</fullName>
    </submittedName>
</protein>
<dbReference type="InterPro" id="IPR058647">
    <property type="entry name" value="BSH_CzcB-like"/>
</dbReference>
<comment type="similarity">
    <text evidence="1">Belongs to the membrane fusion protein (MFP) (TC 8.A.1) family.</text>
</comment>
<dbReference type="NCBIfam" id="TIGR01730">
    <property type="entry name" value="RND_mfp"/>
    <property type="match status" value="1"/>
</dbReference>
<dbReference type="OrthoDB" id="9806939at2"/>
<evidence type="ECO:0000259" key="5">
    <source>
        <dbReference type="Pfam" id="PF25954"/>
    </source>
</evidence>
<dbReference type="InterPro" id="IPR058648">
    <property type="entry name" value="HH_CzcB-like"/>
</dbReference>
<dbReference type="Gene3D" id="2.40.50.100">
    <property type="match status" value="1"/>
</dbReference>
<gene>
    <name evidence="8" type="ORF">SAMN04490243_0940</name>
</gene>
<sequence>MKTLKSFGLLTLLLVMACGDGANVSVQDLIAEGDLEAIKERRKQLGEQERELNNSLKLLDSTIAVKENNASRPLVTTQEVQTQLFRHYLELQGGVQTRQNILLFPEMAGTLERVLVKEGQAVRKGQVLARIDDGGMASGLAQLRTQTELAKTTFERQKRLWDQNIGSEIQYLQAKTQYESLQSQVAQAESQLAKSIIRAPFSGIVDEVLQDQGSTVNPAAGVAVFRLVNLSDMYVEVDVPETHLQTVRPGKEVIIYLPVLGDSIMSQVRQTGNFIKPGNRSFSVEIPVPNEDGAVKPNLTAIAKINDYTQENAILIPQSVVSENAAGEQYVYTTISDGSTLAEGSEDIVVAKKTIIALGRTTGDNVEVLSGLNPGDKIVVEGARSVRDNQEVKVLASNGTAKK</sequence>
<feature type="domain" description="CusB-like beta-barrel" evidence="5">
    <location>
        <begin position="235"/>
        <end position="306"/>
    </location>
</feature>
<dbReference type="Pfam" id="PF25893">
    <property type="entry name" value="HH_CzcB"/>
    <property type="match status" value="1"/>
</dbReference>